<sequence>MEELQRHIKLSSKHATPVALVVGDPGRVDKIKVMCDSHVDLANNREYKSVECTYKGKKFLCVSHGVGSAGCAICFEELMNIGVKVIIRAGSCGSLQADTIKRGDLCICNAAVREDRVTHMMIHSDFPAVGDFEVYRTLVECSKELNIKAHVGISLSSDMYYPHKIISTRLEDYAKANVAVVEMELSTLLVMGTLRKVKTGGIFIVDGCPLKWDEGEFDHVLAADKLENMIKISLAACAKLTDQHKN</sequence>
<dbReference type="Pfam" id="PF01048">
    <property type="entry name" value="PNP_UDP_1"/>
    <property type="match status" value="1"/>
</dbReference>
<protein>
    <submittedName>
        <fullName evidence="2">Purine nucleoside phosphorylase, putative</fullName>
        <ecNumber evidence="2">2.4.2.1</ecNumber>
    </submittedName>
</protein>
<dbReference type="AlphaFoldDB" id="A0A1C6YK17"/>
<proteinExistence type="predicted"/>
<dbReference type="GO" id="GO:0006218">
    <property type="term" value="P:uridine catabolic process"/>
    <property type="evidence" value="ECO:0007669"/>
    <property type="project" value="TreeGrafter"/>
</dbReference>
<organism evidence="2 3">
    <name type="scientific">Plasmodium chabaudi chabaudi</name>
    <dbReference type="NCBI Taxonomy" id="31271"/>
    <lineage>
        <taxon>Eukaryota</taxon>
        <taxon>Sar</taxon>
        <taxon>Alveolata</taxon>
        <taxon>Apicomplexa</taxon>
        <taxon>Aconoidasida</taxon>
        <taxon>Haemosporida</taxon>
        <taxon>Plasmodiidae</taxon>
        <taxon>Plasmodium</taxon>
        <taxon>Plasmodium (Vinckeia)</taxon>
    </lineage>
</organism>
<dbReference type="InterPro" id="IPR035994">
    <property type="entry name" value="Nucleoside_phosphorylase_sf"/>
</dbReference>
<keyword evidence="2" id="KW-0808">Transferase</keyword>
<reference evidence="2 3" key="1">
    <citation type="submission" date="2016-08" db="EMBL/GenBank/DDBJ databases">
        <authorList>
            <consortium name="Pathogen Informatics"/>
        </authorList>
    </citation>
    <scope>NUCLEOTIDE SEQUENCE [LARGE SCALE GENOMIC DNA]</scope>
    <source>
        <strain evidence="2 3">AJ</strain>
    </source>
</reference>
<dbReference type="GO" id="GO:0004731">
    <property type="term" value="F:purine-nucleoside phosphorylase activity"/>
    <property type="evidence" value="ECO:0007669"/>
    <property type="project" value="UniProtKB-EC"/>
</dbReference>
<dbReference type="GO" id="GO:0004850">
    <property type="term" value="F:uridine phosphorylase activity"/>
    <property type="evidence" value="ECO:0007669"/>
    <property type="project" value="TreeGrafter"/>
</dbReference>
<dbReference type="PANTHER" id="PTHR43691">
    <property type="entry name" value="URIDINE PHOSPHORYLASE"/>
    <property type="match status" value="1"/>
</dbReference>
<dbReference type="EMBL" id="LT608177">
    <property type="protein sequence ID" value="SCM23540.1"/>
    <property type="molecule type" value="Genomic_DNA"/>
</dbReference>
<dbReference type="InterPro" id="IPR000845">
    <property type="entry name" value="Nucleoside_phosphorylase_d"/>
</dbReference>
<dbReference type="Gene3D" id="3.40.50.1580">
    <property type="entry name" value="Nucleoside phosphorylase domain"/>
    <property type="match status" value="1"/>
</dbReference>
<accession>A0A1C6YK17</accession>
<dbReference type="CDD" id="cd17767">
    <property type="entry name" value="UP_EcUdp-like"/>
    <property type="match status" value="1"/>
</dbReference>
<dbReference type="GO" id="GO:0005829">
    <property type="term" value="C:cytosol"/>
    <property type="evidence" value="ECO:0007669"/>
    <property type="project" value="TreeGrafter"/>
</dbReference>
<dbReference type="EC" id="2.4.2.1" evidence="2"/>
<dbReference type="Proteomes" id="UP000507163">
    <property type="component" value="Chromosome 11"/>
</dbReference>
<name>A0A1C6YK17_PLACU</name>
<dbReference type="PANTHER" id="PTHR43691:SF11">
    <property type="entry name" value="FI09636P-RELATED"/>
    <property type="match status" value="1"/>
</dbReference>
<feature type="domain" description="Nucleoside phosphorylase" evidence="1">
    <location>
        <begin position="17"/>
        <end position="232"/>
    </location>
</feature>
<evidence type="ECO:0000313" key="3">
    <source>
        <dbReference type="Proteomes" id="UP000507163"/>
    </source>
</evidence>
<evidence type="ECO:0000259" key="1">
    <source>
        <dbReference type="Pfam" id="PF01048"/>
    </source>
</evidence>
<gene>
    <name evidence="2" type="primary">PNP</name>
    <name evidence="2" type="ORF">PCHAJ_000272800</name>
</gene>
<evidence type="ECO:0000313" key="2">
    <source>
        <dbReference type="EMBL" id="SCM23540.1"/>
    </source>
</evidence>
<dbReference type="SUPFAM" id="SSF53167">
    <property type="entry name" value="Purine and uridine phosphorylases"/>
    <property type="match status" value="1"/>
</dbReference>
<keyword evidence="2" id="KW-0328">Glycosyltransferase</keyword>